<keyword evidence="2" id="KW-1185">Reference proteome</keyword>
<evidence type="ECO:0000313" key="2">
    <source>
        <dbReference type="Proteomes" id="UP000827872"/>
    </source>
</evidence>
<comment type="caution">
    <text evidence="1">The sequence shown here is derived from an EMBL/GenBank/DDBJ whole genome shotgun (WGS) entry which is preliminary data.</text>
</comment>
<name>A0ACB8EVN4_9SAUR</name>
<evidence type="ECO:0000313" key="1">
    <source>
        <dbReference type="EMBL" id="KAH7996810.1"/>
    </source>
</evidence>
<dbReference type="EMBL" id="CM037628">
    <property type="protein sequence ID" value="KAH7996810.1"/>
    <property type="molecule type" value="Genomic_DNA"/>
</dbReference>
<reference evidence="1" key="1">
    <citation type="submission" date="2021-08" db="EMBL/GenBank/DDBJ databases">
        <title>The first chromosome-level gecko genome reveals the dynamic sex chromosomes of Neotropical dwarf geckos (Sphaerodactylidae: Sphaerodactylus).</title>
        <authorList>
            <person name="Pinto B.J."/>
            <person name="Keating S.E."/>
            <person name="Gamble T."/>
        </authorList>
    </citation>
    <scope>NUCLEOTIDE SEQUENCE</scope>
    <source>
        <strain evidence="1">TG3544</strain>
    </source>
</reference>
<gene>
    <name evidence="1" type="ORF">K3G42_011149</name>
</gene>
<accession>A0ACB8EVN4</accession>
<dbReference type="Proteomes" id="UP000827872">
    <property type="component" value="Linkage Group LG15"/>
</dbReference>
<protein>
    <submittedName>
        <fullName evidence="1">Uncharacterized protein</fullName>
    </submittedName>
</protein>
<sequence>MSSLPRKTPIAGASFRVLIPAGLDRWVKEGLTPSRGGSHRPGVSGGHISIFRAIGYISPSTGTSRYFGYVSASEARLISPHSASSSYLHLPPCLPPMPNRPNAGKKKTTVAEIWRGVSMALVGSDLRESDTGALLTKLCGQDKVLRRPGRRDQPIPGTEKERLEKALEVTRLQMEEFKGQDATVEKICCQRRQLQDELVQVRARLCDLALDSDRAWEDYSSLESELQLLKGSLEHIRKVGHPQVTWQM</sequence>
<organism evidence="1 2">
    <name type="scientific">Sphaerodactylus townsendi</name>
    <dbReference type="NCBI Taxonomy" id="933632"/>
    <lineage>
        <taxon>Eukaryota</taxon>
        <taxon>Metazoa</taxon>
        <taxon>Chordata</taxon>
        <taxon>Craniata</taxon>
        <taxon>Vertebrata</taxon>
        <taxon>Euteleostomi</taxon>
        <taxon>Lepidosauria</taxon>
        <taxon>Squamata</taxon>
        <taxon>Bifurcata</taxon>
        <taxon>Gekkota</taxon>
        <taxon>Sphaerodactylidae</taxon>
        <taxon>Sphaerodactylus</taxon>
    </lineage>
</organism>
<proteinExistence type="predicted"/>